<evidence type="ECO:0000313" key="4">
    <source>
        <dbReference type="EMBL" id="PZP41502.1"/>
    </source>
</evidence>
<dbReference type="Pfam" id="PF04397">
    <property type="entry name" value="LytTR"/>
    <property type="match status" value="1"/>
</dbReference>
<dbReference type="InterPro" id="IPR011006">
    <property type="entry name" value="CheY-like_superfamily"/>
</dbReference>
<dbReference type="PROSITE" id="PS50930">
    <property type="entry name" value="HTH_LYTTR"/>
    <property type="match status" value="1"/>
</dbReference>
<evidence type="ECO:0000259" key="3">
    <source>
        <dbReference type="PROSITE" id="PS50930"/>
    </source>
</evidence>
<feature type="modified residue" description="4-aspartylphosphate" evidence="1">
    <location>
        <position position="53"/>
    </location>
</feature>
<sequence length="245" mass="28361">MKAIIVDDEKANIENLQFLLQGNAELNVIATADTIELAKEYIIQHEPDLVFLDIVMGEYTSFDLLQSLPEQNFEIIFVTAFDRFGIQAVKFAALDYILKPIDPEELGKAILKAQKIINQKGKNKKLEFLLDILNQKDQKPNKIVLPLQDEIRYIEIADIVYCEASNTYTYFYLQSGEKILISNPIKEYELMLSPYHFIRTHQSYLVNVAYVRSFVKEDGGYLQLKDKTIIPISRARREYVKEALK</sequence>
<protein>
    <submittedName>
        <fullName evidence="4">DNA-binding response regulator</fullName>
    </submittedName>
</protein>
<dbReference type="InterPro" id="IPR046947">
    <property type="entry name" value="LytR-like"/>
</dbReference>
<organism evidence="4 5">
    <name type="scientific">Pseudopedobacter saltans</name>
    <dbReference type="NCBI Taxonomy" id="151895"/>
    <lineage>
        <taxon>Bacteria</taxon>
        <taxon>Pseudomonadati</taxon>
        <taxon>Bacteroidota</taxon>
        <taxon>Sphingobacteriia</taxon>
        <taxon>Sphingobacteriales</taxon>
        <taxon>Sphingobacteriaceae</taxon>
        <taxon>Pseudopedobacter</taxon>
    </lineage>
</organism>
<comment type="caution">
    <text evidence="4">The sequence shown here is derived from an EMBL/GenBank/DDBJ whole genome shotgun (WGS) entry which is preliminary data.</text>
</comment>
<dbReference type="Pfam" id="PF00072">
    <property type="entry name" value="Response_reg"/>
    <property type="match status" value="1"/>
</dbReference>
<dbReference type="Proteomes" id="UP000249645">
    <property type="component" value="Unassembled WGS sequence"/>
</dbReference>
<dbReference type="InterPro" id="IPR001789">
    <property type="entry name" value="Sig_transdc_resp-reg_receiver"/>
</dbReference>
<evidence type="ECO:0000313" key="5">
    <source>
        <dbReference type="Proteomes" id="UP000249645"/>
    </source>
</evidence>
<accession>A0A2W5GDQ5</accession>
<keyword evidence="4" id="KW-0238">DNA-binding</keyword>
<feature type="domain" description="Response regulatory" evidence="2">
    <location>
        <begin position="2"/>
        <end position="114"/>
    </location>
</feature>
<dbReference type="PANTHER" id="PTHR37299">
    <property type="entry name" value="TRANSCRIPTIONAL REGULATOR-RELATED"/>
    <property type="match status" value="1"/>
</dbReference>
<dbReference type="AlphaFoldDB" id="A0A2W5GDQ5"/>
<dbReference type="Gene3D" id="2.40.50.1020">
    <property type="entry name" value="LytTr DNA-binding domain"/>
    <property type="match status" value="1"/>
</dbReference>
<dbReference type="SMART" id="SM00448">
    <property type="entry name" value="REC"/>
    <property type="match status" value="1"/>
</dbReference>
<dbReference type="EMBL" id="QFOI01000512">
    <property type="protein sequence ID" value="PZP41502.1"/>
    <property type="molecule type" value="Genomic_DNA"/>
</dbReference>
<gene>
    <name evidence="4" type="ORF">DI598_18145</name>
</gene>
<evidence type="ECO:0000256" key="1">
    <source>
        <dbReference type="PROSITE-ProRule" id="PRU00169"/>
    </source>
</evidence>
<name>A0A2W5GDQ5_9SPHI</name>
<dbReference type="GO" id="GO:0000156">
    <property type="term" value="F:phosphorelay response regulator activity"/>
    <property type="evidence" value="ECO:0007669"/>
    <property type="project" value="InterPro"/>
</dbReference>
<dbReference type="GO" id="GO:0003677">
    <property type="term" value="F:DNA binding"/>
    <property type="evidence" value="ECO:0007669"/>
    <property type="project" value="UniProtKB-KW"/>
</dbReference>
<evidence type="ECO:0000259" key="2">
    <source>
        <dbReference type="PROSITE" id="PS50110"/>
    </source>
</evidence>
<keyword evidence="1" id="KW-0597">Phosphoprotein</keyword>
<dbReference type="Gene3D" id="3.40.50.2300">
    <property type="match status" value="1"/>
</dbReference>
<dbReference type="SMART" id="SM00850">
    <property type="entry name" value="LytTR"/>
    <property type="match status" value="1"/>
</dbReference>
<dbReference type="SUPFAM" id="SSF52172">
    <property type="entry name" value="CheY-like"/>
    <property type="match status" value="1"/>
</dbReference>
<feature type="domain" description="HTH LytTR-type" evidence="3">
    <location>
        <begin position="143"/>
        <end position="245"/>
    </location>
</feature>
<proteinExistence type="predicted"/>
<dbReference type="InterPro" id="IPR007492">
    <property type="entry name" value="LytTR_DNA-bd_dom"/>
</dbReference>
<dbReference type="PANTHER" id="PTHR37299:SF1">
    <property type="entry name" value="STAGE 0 SPORULATION PROTEIN A HOMOLOG"/>
    <property type="match status" value="1"/>
</dbReference>
<dbReference type="PROSITE" id="PS50110">
    <property type="entry name" value="RESPONSE_REGULATORY"/>
    <property type="match status" value="1"/>
</dbReference>
<reference evidence="4 5" key="1">
    <citation type="submission" date="2017-11" db="EMBL/GenBank/DDBJ databases">
        <title>Infants hospitalized years apart are colonized by the same room-sourced microbial strains.</title>
        <authorList>
            <person name="Brooks B."/>
            <person name="Olm M.R."/>
            <person name="Firek B.A."/>
            <person name="Baker R."/>
            <person name="Thomas B.C."/>
            <person name="Morowitz M.J."/>
            <person name="Banfield J.F."/>
        </authorList>
    </citation>
    <scope>NUCLEOTIDE SEQUENCE [LARGE SCALE GENOMIC DNA]</scope>
    <source>
        <strain evidence="4">S2_009_000_R2_76</strain>
    </source>
</reference>